<dbReference type="EMBL" id="DF238840">
    <property type="protein sequence ID" value="GAF25550.1"/>
    <property type="molecule type" value="Genomic_DNA"/>
</dbReference>
<accession>A0A0S6UD53</accession>
<dbReference type="Proteomes" id="UP000063718">
    <property type="component" value="Unassembled WGS sequence"/>
</dbReference>
<name>A0A0S6UD53_NEOTH</name>
<dbReference type="AlphaFoldDB" id="A0A0S6UD53"/>
<gene>
    <name evidence="1" type="ORF">MTY_0885</name>
</gene>
<organism evidence="1">
    <name type="scientific">Moorella thermoacetica Y72</name>
    <dbReference type="NCBI Taxonomy" id="1325331"/>
    <lineage>
        <taxon>Bacteria</taxon>
        <taxon>Bacillati</taxon>
        <taxon>Bacillota</taxon>
        <taxon>Clostridia</taxon>
        <taxon>Neomoorellales</taxon>
        <taxon>Neomoorellaceae</taxon>
        <taxon>Neomoorella</taxon>
    </lineage>
</organism>
<reference evidence="1" key="1">
    <citation type="journal article" date="2014" name="Gene">
        <title>Genome-guided analysis of transformation efficiency and carbon dioxide assimilation by Moorella thermoacetica Y72.</title>
        <authorList>
            <person name="Tsukahara K."/>
            <person name="Kita A."/>
            <person name="Nakashimada Y."/>
            <person name="Hoshino T."/>
            <person name="Murakami K."/>
        </authorList>
    </citation>
    <scope>NUCLEOTIDE SEQUENCE [LARGE SCALE GENOMIC DNA]</scope>
    <source>
        <strain evidence="1">Y72</strain>
    </source>
</reference>
<sequence>MHYLELPITSAKFFPMENGCTRMFEGKHRPL</sequence>
<evidence type="ECO:0000313" key="1">
    <source>
        <dbReference type="EMBL" id="GAF25550.1"/>
    </source>
</evidence>
<protein>
    <submittedName>
        <fullName evidence="1">Uncharacterized protein</fullName>
    </submittedName>
</protein>
<proteinExistence type="predicted"/>